<evidence type="ECO:0000256" key="3">
    <source>
        <dbReference type="ARBA" id="ARBA00022475"/>
    </source>
</evidence>
<feature type="binding site" evidence="11">
    <location>
        <position position="429"/>
    </location>
    <ligand>
        <name>K(+)</name>
        <dbReference type="ChEBI" id="CHEBI:29103"/>
    </ligand>
</feature>
<dbReference type="GO" id="GO:0046872">
    <property type="term" value="F:metal ion binding"/>
    <property type="evidence" value="ECO:0007669"/>
    <property type="project" value="UniProtKB-KW"/>
</dbReference>
<comment type="subcellular location">
    <subcellularLocation>
        <location evidence="10">Cell inner membrane</location>
        <topology evidence="10">Multi-pass membrane protein</topology>
    </subcellularLocation>
    <subcellularLocation>
        <location evidence="1">Cell membrane</location>
        <topology evidence="1">Multi-pass membrane protein</topology>
    </subcellularLocation>
</comment>
<feature type="binding site" evidence="11">
    <location>
        <position position="312"/>
    </location>
    <ligand>
        <name>K(+)</name>
        <dbReference type="ChEBI" id="CHEBI:29103"/>
    </ligand>
</feature>
<dbReference type="PANTHER" id="PTHR32024:SF3">
    <property type="entry name" value="TRK SYSTEM POTASSIUM UPTAKE PROTEIN"/>
    <property type="match status" value="1"/>
</dbReference>
<dbReference type="InterPro" id="IPR004772">
    <property type="entry name" value="TrkH"/>
</dbReference>
<keyword evidence="2 10" id="KW-0813">Transport</keyword>
<feature type="transmembrane region" description="Helical" evidence="12">
    <location>
        <begin position="132"/>
        <end position="152"/>
    </location>
</feature>
<evidence type="ECO:0000256" key="4">
    <source>
        <dbReference type="ARBA" id="ARBA00022538"/>
    </source>
</evidence>
<proteinExistence type="inferred from homology"/>
<evidence type="ECO:0000256" key="9">
    <source>
        <dbReference type="ARBA" id="ARBA00023136"/>
    </source>
</evidence>
<evidence type="ECO:0000256" key="8">
    <source>
        <dbReference type="ARBA" id="ARBA00023065"/>
    </source>
</evidence>
<keyword evidence="8 10" id="KW-0406">Ion transport</keyword>
<evidence type="ECO:0000313" key="14">
    <source>
        <dbReference type="Proteomes" id="UP000295678"/>
    </source>
</evidence>
<evidence type="ECO:0000256" key="2">
    <source>
        <dbReference type="ARBA" id="ARBA00022448"/>
    </source>
</evidence>
<dbReference type="EMBL" id="SMAK01000017">
    <property type="protein sequence ID" value="TCT03812.1"/>
    <property type="molecule type" value="Genomic_DNA"/>
</dbReference>
<feature type="binding site" evidence="11">
    <location>
        <position position="218"/>
    </location>
    <ligand>
        <name>K(+)</name>
        <dbReference type="ChEBI" id="CHEBI:29103"/>
    </ligand>
</feature>
<feature type="transmembrane region" description="Helical" evidence="12">
    <location>
        <begin position="234"/>
        <end position="256"/>
    </location>
</feature>
<keyword evidence="11" id="KW-0479">Metal-binding</keyword>
<dbReference type="GO" id="GO:0005886">
    <property type="term" value="C:plasma membrane"/>
    <property type="evidence" value="ECO:0007669"/>
    <property type="project" value="UniProtKB-SubCell"/>
</dbReference>
<feature type="transmembrane region" description="Helical" evidence="12">
    <location>
        <begin position="40"/>
        <end position="59"/>
    </location>
</feature>
<keyword evidence="4 10" id="KW-0633">Potassium transport</keyword>
<keyword evidence="7 12" id="KW-1133">Transmembrane helix</keyword>
<comment type="caution">
    <text evidence="13">The sequence shown here is derived from an EMBL/GenBank/DDBJ whole genome shotgun (WGS) entry which is preliminary data.</text>
</comment>
<feature type="transmembrane region" description="Helical" evidence="12">
    <location>
        <begin position="329"/>
        <end position="348"/>
    </location>
</feature>
<sequence>MDFIRPILHVAGLLIAGLGVAMLIPAAVDAAWGARDWEAFVASALFTWLVGSLTVIATRRPEPVRLSVRQAFLMTSFVWIAMSAFSALPLLGLGLDYDDAFFEAVSGFTTTGSTVLTGLDELPPGILLWRALMQWIGGVGIVVMAIIILPFLRVGGMQLFHTESSDQSEKIVPRPAQLVGYIVAVYVALTLAAAVSFALAGMSPFDAMCHAMTTLSTGGFANYDASFGAFGPTAQWFCVLFMLAGALPFVVYIKAIKGEPLAIWSDPQVRVLVAFLAVLSLATGIWLSRTAGLGVEEGIRLATFNIVSVVTTTGFASADYTRWGPPAEGLFLILTFVGGCAGSTSGGIKIYRFQILHRVVAAHLRRLARPSRVVRLQYGGRRLPDDVPASVLAFLAVYIGSVAMFTLVLAMMGLDIVTALSAVAQAIGNVGPGLGPIVGPAGTFAPLPDAAKWILAAAMLLGRLELFTLLVLLDPDFWRS</sequence>
<keyword evidence="10" id="KW-0997">Cell inner membrane</keyword>
<name>A0A4R3LTE6_9HYPH</name>
<keyword evidence="5 12" id="KW-0812">Transmembrane</keyword>
<evidence type="ECO:0000256" key="10">
    <source>
        <dbReference type="PIRNR" id="PIRNR006247"/>
    </source>
</evidence>
<dbReference type="GO" id="GO:0015379">
    <property type="term" value="F:potassium:chloride symporter activity"/>
    <property type="evidence" value="ECO:0007669"/>
    <property type="project" value="InterPro"/>
</dbReference>
<feature type="transmembrane region" description="Helical" evidence="12">
    <location>
        <begin position="391"/>
        <end position="414"/>
    </location>
</feature>
<keyword evidence="3 10" id="KW-1003">Cell membrane</keyword>
<dbReference type="Pfam" id="PF02386">
    <property type="entry name" value="TrkH"/>
    <property type="match status" value="1"/>
</dbReference>
<evidence type="ECO:0000256" key="7">
    <source>
        <dbReference type="ARBA" id="ARBA00022989"/>
    </source>
</evidence>
<gene>
    <name evidence="13" type="ORF">EDC22_1173</name>
</gene>
<feature type="transmembrane region" description="Helical" evidence="12">
    <location>
        <begin position="453"/>
        <end position="473"/>
    </location>
</feature>
<dbReference type="Proteomes" id="UP000295678">
    <property type="component" value="Unassembled WGS sequence"/>
</dbReference>
<keyword evidence="9 10" id="KW-0472">Membrane</keyword>
<feature type="binding site" evidence="11">
    <location>
        <position position="110"/>
    </location>
    <ligand>
        <name>K(+)</name>
        <dbReference type="ChEBI" id="CHEBI:29103"/>
    </ligand>
</feature>
<dbReference type="PANTHER" id="PTHR32024">
    <property type="entry name" value="TRK SYSTEM POTASSIUM UPTAKE PROTEIN TRKG-RELATED"/>
    <property type="match status" value="1"/>
</dbReference>
<comment type="similarity">
    <text evidence="10">Belongs to the TrkH potassium transport family.</text>
</comment>
<keyword evidence="14" id="KW-1185">Reference proteome</keyword>
<protein>
    <recommendedName>
        <fullName evidence="10">Trk system potassium uptake protein</fullName>
    </recommendedName>
</protein>
<keyword evidence="6 10" id="KW-0630">Potassium</keyword>
<reference evidence="13 14" key="1">
    <citation type="submission" date="2019-03" db="EMBL/GenBank/DDBJ databases">
        <title>Genomic Encyclopedia of Type Strains, Phase IV (KMG-IV): sequencing the most valuable type-strain genomes for metagenomic binning, comparative biology and taxonomic classification.</title>
        <authorList>
            <person name="Goeker M."/>
        </authorList>
    </citation>
    <scope>NUCLEOTIDE SEQUENCE [LARGE SCALE GENOMIC DNA]</scope>
    <source>
        <strain evidence="13 14">DSM 19345</strain>
    </source>
</reference>
<feature type="transmembrane region" description="Helical" evidence="12">
    <location>
        <begin position="71"/>
        <end position="91"/>
    </location>
</feature>
<organism evidence="13 14">
    <name type="scientific">Tepidamorphus gemmatus</name>
    <dbReference type="NCBI Taxonomy" id="747076"/>
    <lineage>
        <taxon>Bacteria</taxon>
        <taxon>Pseudomonadati</taxon>
        <taxon>Pseudomonadota</taxon>
        <taxon>Alphaproteobacteria</taxon>
        <taxon>Hyphomicrobiales</taxon>
        <taxon>Tepidamorphaceae</taxon>
        <taxon>Tepidamorphus</taxon>
    </lineage>
</organism>
<dbReference type="PIRSF" id="PIRSF006247">
    <property type="entry name" value="TrkH"/>
    <property type="match status" value="1"/>
</dbReference>
<evidence type="ECO:0000256" key="5">
    <source>
        <dbReference type="ARBA" id="ARBA00022692"/>
    </source>
</evidence>
<evidence type="ECO:0000256" key="12">
    <source>
        <dbReference type="SAM" id="Phobius"/>
    </source>
</evidence>
<comment type="function">
    <text evidence="10">Low-affinity potassium transport system. Interacts with Trk system potassium uptake protein TrkA.</text>
</comment>
<evidence type="ECO:0000256" key="6">
    <source>
        <dbReference type="ARBA" id="ARBA00022958"/>
    </source>
</evidence>
<feature type="transmembrane region" description="Helical" evidence="12">
    <location>
        <begin position="178"/>
        <end position="200"/>
    </location>
</feature>
<dbReference type="RefSeq" id="WP_245499825.1">
    <property type="nucleotide sequence ID" value="NZ_SMAK01000017.1"/>
</dbReference>
<evidence type="ECO:0000256" key="11">
    <source>
        <dbReference type="PIRSR" id="PIRSR006247-1"/>
    </source>
</evidence>
<feature type="binding site" evidence="11">
    <location>
        <position position="313"/>
    </location>
    <ligand>
        <name>K(+)</name>
        <dbReference type="ChEBI" id="CHEBI:29103"/>
    </ligand>
</feature>
<feature type="binding site" evidence="11">
    <location>
        <position position="430"/>
    </location>
    <ligand>
        <name>K(+)</name>
        <dbReference type="ChEBI" id="CHEBI:29103"/>
    </ligand>
</feature>
<feature type="transmembrane region" description="Helical" evidence="12">
    <location>
        <begin position="268"/>
        <end position="287"/>
    </location>
</feature>
<evidence type="ECO:0000256" key="1">
    <source>
        <dbReference type="ARBA" id="ARBA00004651"/>
    </source>
</evidence>
<evidence type="ECO:0000313" key="13">
    <source>
        <dbReference type="EMBL" id="TCT03812.1"/>
    </source>
</evidence>
<dbReference type="AlphaFoldDB" id="A0A4R3LTE6"/>
<dbReference type="InterPro" id="IPR003445">
    <property type="entry name" value="Cat_transpt"/>
</dbReference>
<feature type="binding site" evidence="11">
    <location>
        <position position="111"/>
    </location>
    <ligand>
        <name>K(+)</name>
        <dbReference type="ChEBI" id="CHEBI:29103"/>
    </ligand>
</feature>
<accession>A0A4R3LTE6</accession>